<proteinExistence type="predicted"/>
<feature type="transmembrane region" description="Helical" evidence="4">
    <location>
        <begin position="75"/>
        <end position="91"/>
    </location>
</feature>
<sequence>MRTASRSLFPFDDETRSMPIPLPWPLPALLAWAAAWLAFALLRGVAGVPWWGAWLAGCVVGVLASLGGSTRWRQGFIAAGFPLSFLAAGAAQVPAWAWLAPLGVLLLVYPLNAWRDAPLFPTPQGALGGLAAAAPLAPGASVLDAGCGLGHGLHALRRAYPAARLEGLEWSWPLRCLCALRCPWARVRQGDIWRASWKGYRMVYVFQRPESMARAAAKAHAEMAADAWLVSLAFEVPGAVPEAVLRPAVGHPVWIYRAGSLPPGRGDAPAL</sequence>
<dbReference type="Gene3D" id="3.40.50.150">
    <property type="entry name" value="Vaccinia Virus protein VP39"/>
    <property type="match status" value="1"/>
</dbReference>
<keyword evidence="4" id="KW-1133">Transmembrane helix</keyword>
<dbReference type="PANTHER" id="PTHR13610:SF9">
    <property type="entry name" value="FI06469P"/>
    <property type="match status" value="1"/>
</dbReference>
<protein>
    <submittedName>
        <fullName evidence="5">Methyltransferase type 12</fullName>
    </submittedName>
</protein>
<dbReference type="InterPro" id="IPR026170">
    <property type="entry name" value="FAM173A/B"/>
</dbReference>
<accession>A1TI92</accession>
<dbReference type="EMBL" id="CP000512">
    <property type="protein sequence ID" value="ABM30680.1"/>
    <property type="molecule type" value="Genomic_DNA"/>
</dbReference>
<evidence type="ECO:0000256" key="3">
    <source>
        <dbReference type="ARBA" id="ARBA00022691"/>
    </source>
</evidence>
<evidence type="ECO:0000256" key="2">
    <source>
        <dbReference type="ARBA" id="ARBA00022679"/>
    </source>
</evidence>
<dbReference type="STRING" id="397945.Aave_0065"/>
<evidence type="ECO:0000256" key="4">
    <source>
        <dbReference type="SAM" id="Phobius"/>
    </source>
</evidence>
<dbReference type="PANTHER" id="PTHR13610">
    <property type="entry name" value="METHYLTRANSFERASE DOMAIN-CONTAINING PROTEIN"/>
    <property type="match status" value="1"/>
</dbReference>
<organism evidence="5 6">
    <name type="scientific">Paracidovorax citrulli (strain AAC00-1)</name>
    <name type="common">Acidovorax citrulli</name>
    <dbReference type="NCBI Taxonomy" id="397945"/>
    <lineage>
        <taxon>Bacteria</taxon>
        <taxon>Pseudomonadati</taxon>
        <taxon>Pseudomonadota</taxon>
        <taxon>Betaproteobacteria</taxon>
        <taxon>Burkholderiales</taxon>
        <taxon>Comamonadaceae</taxon>
        <taxon>Paracidovorax</taxon>
    </lineage>
</organism>
<evidence type="ECO:0000256" key="1">
    <source>
        <dbReference type="ARBA" id="ARBA00022603"/>
    </source>
</evidence>
<dbReference type="eggNOG" id="COG0500">
    <property type="taxonomic scope" value="Bacteria"/>
</dbReference>
<feature type="transmembrane region" description="Helical" evidence="4">
    <location>
        <begin position="21"/>
        <end position="42"/>
    </location>
</feature>
<name>A1TI92_PARC0</name>
<reference evidence="5" key="1">
    <citation type="submission" date="2006-12" db="EMBL/GenBank/DDBJ databases">
        <title>Complete sequence of Acidovorax avenae subsp. citrulli AAC00-1.</title>
        <authorList>
            <consortium name="US DOE Joint Genome Institute"/>
            <person name="Copeland A."/>
            <person name="Lucas S."/>
            <person name="Lapidus A."/>
            <person name="Barry K."/>
            <person name="Detter J.C."/>
            <person name="Glavina del Rio T."/>
            <person name="Dalin E."/>
            <person name="Tice H."/>
            <person name="Pitluck S."/>
            <person name="Kiss H."/>
            <person name="Brettin T."/>
            <person name="Bruce D."/>
            <person name="Han C."/>
            <person name="Tapia R."/>
            <person name="Gilna P."/>
            <person name="Schmutz J."/>
            <person name="Larimer F."/>
            <person name="Land M."/>
            <person name="Hauser L."/>
            <person name="Kyrpides N."/>
            <person name="Kim E."/>
            <person name="Stahl D."/>
            <person name="Richardson P."/>
        </authorList>
    </citation>
    <scope>NUCLEOTIDE SEQUENCE</scope>
    <source>
        <strain evidence="5">AAC00-1</strain>
    </source>
</reference>
<dbReference type="AlphaFoldDB" id="A1TI92"/>
<dbReference type="GO" id="GO:0032259">
    <property type="term" value="P:methylation"/>
    <property type="evidence" value="ECO:0007669"/>
    <property type="project" value="UniProtKB-KW"/>
</dbReference>
<gene>
    <name evidence="5" type="ordered locus">Aave_0065</name>
</gene>
<dbReference type="InterPro" id="IPR029063">
    <property type="entry name" value="SAM-dependent_MTases_sf"/>
</dbReference>
<dbReference type="SUPFAM" id="SSF53335">
    <property type="entry name" value="S-adenosyl-L-methionine-dependent methyltransferases"/>
    <property type="match status" value="1"/>
</dbReference>
<keyword evidence="4" id="KW-0472">Membrane</keyword>
<feature type="transmembrane region" description="Helical" evidence="4">
    <location>
        <begin position="48"/>
        <end position="68"/>
    </location>
</feature>
<dbReference type="KEGG" id="aav:Aave_0065"/>
<dbReference type="GO" id="GO:0016279">
    <property type="term" value="F:protein-lysine N-methyltransferase activity"/>
    <property type="evidence" value="ECO:0007669"/>
    <property type="project" value="InterPro"/>
</dbReference>
<dbReference type="Proteomes" id="UP000002596">
    <property type="component" value="Chromosome"/>
</dbReference>
<dbReference type="HOGENOM" id="CLU_089659_0_0_4"/>
<keyword evidence="2" id="KW-0808">Transferase</keyword>
<evidence type="ECO:0000313" key="5">
    <source>
        <dbReference type="EMBL" id="ABM30680.1"/>
    </source>
</evidence>
<keyword evidence="3" id="KW-0949">S-adenosyl-L-methionine</keyword>
<keyword evidence="1 5" id="KW-0489">Methyltransferase</keyword>
<keyword evidence="4" id="KW-0812">Transmembrane</keyword>
<evidence type="ECO:0000313" key="6">
    <source>
        <dbReference type="Proteomes" id="UP000002596"/>
    </source>
</evidence>